<keyword evidence="5" id="KW-0720">Serine protease</keyword>
<dbReference type="EMBL" id="RFFJ01000222">
    <property type="protein sequence ID" value="RMI31136.1"/>
    <property type="molecule type" value="Genomic_DNA"/>
</dbReference>
<dbReference type="InterPro" id="IPR018114">
    <property type="entry name" value="TRYPSIN_HIS"/>
</dbReference>
<gene>
    <name evidence="13" type="ORF">EBN88_26015</name>
</gene>
<keyword evidence="4" id="KW-0378">Hydrolase</keyword>
<dbReference type="PROSITE" id="PS00135">
    <property type="entry name" value="TRYPSIN_SER"/>
    <property type="match status" value="1"/>
</dbReference>
<dbReference type="SUPFAM" id="SSF50494">
    <property type="entry name" value="Trypsin-like serine proteases"/>
    <property type="match status" value="1"/>
</dbReference>
<dbReference type="Proteomes" id="UP000278673">
    <property type="component" value="Unassembled WGS sequence"/>
</dbReference>
<dbReference type="RefSeq" id="WP_122399496.1">
    <property type="nucleotide sequence ID" value="NZ_RFFJ01000222.1"/>
</dbReference>
<feature type="disulfide bond" evidence="9">
    <location>
        <begin position="307"/>
        <end position="334"/>
    </location>
</feature>
<evidence type="ECO:0000259" key="11">
    <source>
        <dbReference type="Pfam" id="PF00089"/>
    </source>
</evidence>
<dbReference type="Pfam" id="PF02983">
    <property type="entry name" value="Pro_Al_protease"/>
    <property type="match status" value="1"/>
</dbReference>
<feature type="active site" description="Charge relay system" evidence="8">
    <location>
        <position position="204"/>
    </location>
</feature>
<evidence type="ECO:0000256" key="6">
    <source>
        <dbReference type="ARBA" id="ARBA00023145"/>
    </source>
</evidence>
<name>A0A3M2L2G8_9ACTN</name>
<dbReference type="GO" id="GO:0006508">
    <property type="term" value="P:proteolysis"/>
    <property type="evidence" value="ECO:0007669"/>
    <property type="project" value="UniProtKB-KW"/>
</dbReference>
<feature type="disulfide bond" evidence="9">
    <location>
        <begin position="187"/>
        <end position="205"/>
    </location>
</feature>
<evidence type="ECO:0000256" key="7">
    <source>
        <dbReference type="ARBA" id="ARBA00023157"/>
    </source>
</evidence>
<dbReference type="InterPro" id="IPR009003">
    <property type="entry name" value="Peptidase_S1_PA"/>
</dbReference>
<dbReference type="InterPro" id="IPR033116">
    <property type="entry name" value="TRYPSIN_SER"/>
</dbReference>
<comment type="similarity">
    <text evidence="1">Belongs to the peptidase S1 family.</text>
</comment>
<proteinExistence type="inferred from homology"/>
<evidence type="ECO:0000313" key="13">
    <source>
        <dbReference type="EMBL" id="RMI31136.1"/>
    </source>
</evidence>
<feature type="active site" description="Charge relay system" evidence="8">
    <location>
        <position position="233"/>
    </location>
</feature>
<comment type="caution">
    <text evidence="13">The sequence shown here is derived from an EMBL/GenBank/DDBJ whole genome shotgun (WGS) entry which is preliminary data.</text>
</comment>
<dbReference type="AlphaFoldDB" id="A0A3M2L2G8"/>
<dbReference type="CDD" id="cd21112">
    <property type="entry name" value="alphaLP-like"/>
    <property type="match status" value="1"/>
</dbReference>
<evidence type="ECO:0000259" key="12">
    <source>
        <dbReference type="Pfam" id="PF02983"/>
    </source>
</evidence>
<dbReference type="InterPro" id="IPR001316">
    <property type="entry name" value="Pept_S1A_streptogrisin"/>
</dbReference>
<organism evidence="13 14">
    <name type="scientific">Streptomyces triticirhizae</name>
    <dbReference type="NCBI Taxonomy" id="2483353"/>
    <lineage>
        <taxon>Bacteria</taxon>
        <taxon>Bacillati</taxon>
        <taxon>Actinomycetota</taxon>
        <taxon>Actinomycetes</taxon>
        <taxon>Kitasatosporales</taxon>
        <taxon>Streptomycetaceae</taxon>
        <taxon>Streptomyces</taxon>
    </lineage>
</organism>
<accession>A0A3M2L2G8</accession>
<dbReference type="InterPro" id="IPR043504">
    <property type="entry name" value="Peptidase_S1_PA_chymotrypsin"/>
</dbReference>
<evidence type="ECO:0000256" key="3">
    <source>
        <dbReference type="ARBA" id="ARBA00022729"/>
    </source>
</evidence>
<evidence type="ECO:0000256" key="1">
    <source>
        <dbReference type="ARBA" id="ARBA00007664"/>
    </source>
</evidence>
<dbReference type="InterPro" id="IPR001254">
    <property type="entry name" value="Trypsin_dom"/>
</dbReference>
<dbReference type="PIRSF" id="PIRSF001134">
    <property type="entry name" value="Streptogrisin"/>
    <property type="match status" value="1"/>
</dbReference>
<dbReference type="GO" id="GO:0004252">
    <property type="term" value="F:serine-type endopeptidase activity"/>
    <property type="evidence" value="ECO:0007669"/>
    <property type="project" value="InterPro"/>
</dbReference>
<keyword evidence="7 9" id="KW-1015">Disulfide bond</keyword>
<keyword evidence="3 10" id="KW-0732">Signal</keyword>
<evidence type="ECO:0000256" key="8">
    <source>
        <dbReference type="PIRSR" id="PIRSR001134-1"/>
    </source>
</evidence>
<feature type="domain" description="Peptidase S1" evidence="11">
    <location>
        <begin position="185"/>
        <end position="349"/>
    </location>
</feature>
<dbReference type="InterPro" id="IPR004236">
    <property type="entry name" value="Pept_S1_alpha_lytic"/>
</dbReference>
<evidence type="ECO:0000313" key="14">
    <source>
        <dbReference type="Proteomes" id="UP000278673"/>
    </source>
</evidence>
<dbReference type="Pfam" id="PF00089">
    <property type="entry name" value="Trypsin"/>
    <property type="match status" value="1"/>
</dbReference>
<feature type="active site" description="Charge relay system" evidence="8">
    <location>
        <position position="313"/>
    </location>
</feature>
<dbReference type="GO" id="GO:0005576">
    <property type="term" value="C:extracellular region"/>
    <property type="evidence" value="ECO:0007669"/>
    <property type="project" value="InterPro"/>
</dbReference>
<evidence type="ECO:0000256" key="4">
    <source>
        <dbReference type="ARBA" id="ARBA00022801"/>
    </source>
</evidence>
<reference evidence="13 14" key="1">
    <citation type="submission" date="2018-10" db="EMBL/GenBank/DDBJ databases">
        <title>Isolation, diversity and antifungal activity of actinobacteria from wheat.</title>
        <authorList>
            <person name="Han C."/>
        </authorList>
    </citation>
    <scope>NUCLEOTIDE SEQUENCE [LARGE SCALE GENOMIC DNA]</scope>
    <source>
        <strain evidence="13 14">NEAU-YY642</strain>
    </source>
</reference>
<protein>
    <submittedName>
        <fullName evidence="13">S1 family peptidase</fullName>
    </submittedName>
</protein>
<keyword evidence="2" id="KW-0645">Protease</keyword>
<feature type="domain" description="Peptidase S1A alpha-lytic prodomain" evidence="12">
    <location>
        <begin position="103"/>
        <end position="155"/>
    </location>
</feature>
<keyword evidence="14" id="KW-1185">Reference proteome</keyword>
<evidence type="ECO:0000256" key="2">
    <source>
        <dbReference type="ARBA" id="ARBA00022670"/>
    </source>
</evidence>
<dbReference type="PRINTS" id="PR00861">
    <property type="entry name" value="ALYTICPTASE"/>
</dbReference>
<dbReference type="PROSITE" id="PS00134">
    <property type="entry name" value="TRYPSIN_HIS"/>
    <property type="match status" value="1"/>
</dbReference>
<sequence>MTHRRTSTRRITVAATGVAALLAGSFAVAQASASPADEAAVPSVLSSSEAGTLANTLVEELGDTAAAGSYFDSESGTLVVNVLDESAAALVEEAGAEARVVEHSLETLNEVMAEVDTFAVPGTSWSVDPLSNAVKVKVDSSVTEADLAEIEASVAELGDLASLETVGGEFQPYVAGGDAIYSSGARCSAGFNVNGGTAFLTAGHCGSVGSSWAASSGGSPIGTMTAGEFPGADYALVEYSGSSGASEVNRYDGTTQSISGAAEAVVGQSVERSGSTTGLHGGEVTGVDVAVSYPQGTVYGTIETTVCAEPGDSGGALFSGSDAVGLTSGGSGNCSSGGVTFFYPVTDALAAVGASLP</sequence>
<evidence type="ECO:0000256" key="10">
    <source>
        <dbReference type="SAM" id="SignalP"/>
    </source>
</evidence>
<evidence type="ECO:0000256" key="9">
    <source>
        <dbReference type="PIRSR" id="PIRSR001134-2"/>
    </source>
</evidence>
<evidence type="ECO:0000256" key="5">
    <source>
        <dbReference type="ARBA" id="ARBA00022825"/>
    </source>
</evidence>
<feature type="signal peptide" evidence="10">
    <location>
        <begin position="1"/>
        <end position="29"/>
    </location>
</feature>
<dbReference type="Gene3D" id="2.40.10.10">
    <property type="entry name" value="Trypsin-like serine proteases"/>
    <property type="match status" value="2"/>
</dbReference>
<keyword evidence="6" id="KW-0865">Zymogen</keyword>
<feature type="chain" id="PRO_5039341582" evidence="10">
    <location>
        <begin position="30"/>
        <end position="357"/>
    </location>
</feature>